<organism evidence="1 2">
    <name type="scientific">Patulibacter medicamentivorans</name>
    <dbReference type="NCBI Taxonomy" id="1097667"/>
    <lineage>
        <taxon>Bacteria</taxon>
        <taxon>Bacillati</taxon>
        <taxon>Actinomycetota</taxon>
        <taxon>Thermoleophilia</taxon>
        <taxon>Solirubrobacterales</taxon>
        <taxon>Patulibacteraceae</taxon>
        <taxon>Patulibacter</taxon>
    </lineage>
</organism>
<name>H0E284_9ACTN</name>
<protein>
    <submittedName>
        <fullName evidence="1">Methyltransferase type 11</fullName>
    </submittedName>
</protein>
<keyword evidence="1" id="KW-0808">Transferase</keyword>
<accession>H0E284</accession>
<keyword evidence="2" id="KW-1185">Reference proteome</keyword>
<dbReference type="OrthoDB" id="9802627at2"/>
<reference evidence="1 2" key="1">
    <citation type="journal article" date="2013" name="Biodegradation">
        <title>Quantitative proteomic analysis of ibuprofen-degrading Patulibacter sp. strain I11.</title>
        <authorList>
            <person name="Almeida B."/>
            <person name="Kjeldal H."/>
            <person name="Lolas I."/>
            <person name="Knudsen A.D."/>
            <person name="Carvalho G."/>
            <person name="Nielsen K.L."/>
            <person name="Barreto Crespo M.T."/>
            <person name="Stensballe A."/>
            <person name="Nielsen J.L."/>
        </authorList>
    </citation>
    <scope>NUCLEOTIDE SEQUENCE [LARGE SCALE GENOMIC DNA]</scope>
    <source>
        <strain evidence="1 2">I11</strain>
    </source>
</reference>
<comment type="caution">
    <text evidence="1">The sequence shown here is derived from an EMBL/GenBank/DDBJ whole genome shotgun (WGS) entry which is preliminary data.</text>
</comment>
<evidence type="ECO:0000313" key="2">
    <source>
        <dbReference type="Proteomes" id="UP000005143"/>
    </source>
</evidence>
<dbReference type="GO" id="GO:0008168">
    <property type="term" value="F:methyltransferase activity"/>
    <property type="evidence" value="ECO:0007669"/>
    <property type="project" value="UniProtKB-KW"/>
</dbReference>
<dbReference type="SUPFAM" id="SSF53335">
    <property type="entry name" value="S-adenosyl-L-methionine-dependent methyltransferases"/>
    <property type="match status" value="1"/>
</dbReference>
<evidence type="ECO:0000313" key="1">
    <source>
        <dbReference type="EMBL" id="EHN12221.1"/>
    </source>
</evidence>
<dbReference type="GO" id="GO:0032259">
    <property type="term" value="P:methylation"/>
    <property type="evidence" value="ECO:0007669"/>
    <property type="project" value="UniProtKB-KW"/>
</dbReference>
<dbReference type="Gene3D" id="3.40.50.150">
    <property type="entry name" value="Vaccinia Virus protein VP39"/>
    <property type="match status" value="1"/>
</dbReference>
<proteinExistence type="predicted"/>
<dbReference type="RefSeq" id="WP_007571349.1">
    <property type="nucleotide sequence ID" value="NZ_AGUD01000040.1"/>
</dbReference>
<keyword evidence="1" id="KW-0489">Methyltransferase</keyword>
<gene>
    <name evidence="1" type="ORF">PAI11_08970</name>
</gene>
<dbReference type="InterPro" id="IPR029063">
    <property type="entry name" value="SAM-dependent_MTases_sf"/>
</dbReference>
<sequence>MHEPEAAERAGWALMNQLRTRAALWSGSTSDELRARDPRFHRPAPELVALLAANRASLLAWLRSPAGDARDAQAELGAGLRRWFEEHHQFAEPDEGWRDRVVALYRAGGDDLAELLEGFSDDELADGAAAVLARHQERIAAMLDDELGPRVQEVVSGHYSPALQLQALGLAPGSAEGPVLDLGCGPTGALVQALRGVGVKALGIDRHGDAPGVIRGDWHQLDFGRAVWGTVVSHLAFSLHAWARQADEQAARRDARTYLRILQSLKRGGRFAYVPSLPAMERLLPTSDFRVERHALPPELLVAAGGAGHDLLQATHVVRLTG</sequence>
<dbReference type="EMBL" id="AGUD01000040">
    <property type="protein sequence ID" value="EHN12221.1"/>
    <property type="molecule type" value="Genomic_DNA"/>
</dbReference>
<dbReference type="AlphaFoldDB" id="H0E284"/>
<dbReference type="Proteomes" id="UP000005143">
    <property type="component" value="Unassembled WGS sequence"/>
</dbReference>